<keyword evidence="1" id="KW-0812">Transmembrane</keyword>
<dbReference type="EMBL" id="VTUX01000001">
    <property type="protein sequence ID" value="KAA1194245.1"/>
    <property type="molecule type" value="Genomic_DNA"/>
</dbReference>
<gene>
    <name evidence="4" type="ORF">F0M18_02075</name>
</gene>
<dbReference type="Pfam" id="PF00501">
    <property type="entry name" value="AMP-binding"/>
    <property type="match status" value="1"/>
</dbReference>
<keyword evidence="4" id="KW-0436">Ligase</keyword>
<dbReference type="PANTHER" id="PTHR43767">
    <property type="entry name" value="LONG-CHAIN-FATTY-ACID--COA LIGASE"/>
    <property type="match status" value="1"/>
</dbReference>
<comment type="caution">
    <text evidence="4">The sequence shown here is derived from an EMBL/GenBank/DDBJ whole genome shotgun (WGS) entry which is preliminary data.</text>
</comment>
<dbReference type="InterPro" id="IPR020845">
    <property type="entry name" value="AMP-binding_CS"/>
</dbReference>
<dbReference type="Gene3D" id="3.30.300.30">
    <property type="match status" value="1"/>
</dbReference>
<evidence type="ECO:0000259" key="3">
    <source>
        <dbReference type="Pfam" id="PF13193"/>
    </source>
</evidence>
<evidence type="ECO:0000259" key="2">
    <source>
        <dbReference type="Pfam" id="PF00501"/>
    </source>
</evidence>
<evidence type="ECO:0000313" key="4">
    <source>
        <dbReference type="EMBL" id="KAA1194245.1"/>
    </source>
</evidence>
<accession>A0A5B0X6E1</accession>
<dbReference type="Gene3D" id="3.40.50.980">
    <property type="match status" value="2"/>
</dbReference>
<dbReference type="AlphaFoldDB" id="A0A5B0X6E1"/>
<dbReference type="GO" id="GO:0016878">
    <property type="term" value="F:acid-thiol ligase activity"/>
    <property type="evidence" value="ECO:0007669"/>
    <property type="project" value="UniProtKB-ARBA"/>
</dbReference>
<name>A0A5B0X6E1_9GAMM</name>
<organism evidence="4 5">
    <name type="scientific">Pseudohalioglobus sediminis</name>
    <dbReference type="NCBI Taxonomy" id="2606449"/>
    <lineage>
        <taxon>Bacteria</taxon>
        <taxon>Pseudomonadati</taxon>
        <taxon>Pseudomonadota</taxon>
        <taxon>Gammaproteobacteria</taxon>
        <taxon>Cellvibrionales</taxon>
        <taxon>Halieaceae</taxon>
        <taxon>Pseudohalioglobus</taxon>
    </lineage>
</organism>
<proteinExistence type="predicted"/>
<feature type="transmembrane region" description="Helical" evidence="1">
    <location>
        <begin position="103"/>
        <end position="124"/>
    </location>
</feature>
<dbReference type="PANTHER" id="PTHR43767:SF1">
    <property type="entry name" value="NONRIBOSOMAL PEPTIDE SYNTHASE PES1 (EUROFUNG)-RELATED"/>
    <property type="match status" value="1"/>
</dbReference>
<sequence length="568" mass="61550">MSDALKAAGEQLMAAGQMFETTEIDVRGAPVRVWRNAPADLGQLWAATAGHAEKDYLVYNDERWTYAEAHEAVSRIANWLHLQGVREHDRVAIAMRNYPEWMLSYWAITSMGAVVVGMNAWWVAGEMAYALNDSAAKVIIGDAERMQRLAEIRDQFPELRAAAVRCGDAAPSWATPWSEVLASAPEMPAADIDPDDDACVFYTSGTTGQPKGAQLTHRGCCNNVMSMLYVNLTQGGLVQKAQAESAATSQAAGAQELPPAQLLGTPLFHVTANNCAAQPVTLAGGKLVFMYKWDAEEALRLIEREQIRAISSVPAMTRELVLHPSFKDYDTSTVIGFGGGGAAVQPDLIGKIENLGRVANQGYGMTETCGIIAASMGHFLADKPTSCGPLLPIYDVEIRDAEGIALPTGEVGQVCIRGSQLIKGYLNRAEATAETIIDGWLHTGDIGYLDSDGFLYLVDRAKDMVLRGGENVYCSEVENVLFRHEAVQEAAVFSVPDERLGEEVGAAVYPRPGATLSPEALREFAREHMAAFKIPRYIWILDAPLPRNASGKFLKKALQSELDTAQAG</sequence>
<keyword evidence="5" id="KW-1185">Reference proteome</keyword>
<feature type="domain" description="AMP-binding enzyme C-terminal" evidence="3">
    <location>
        <begin position="476"/>
        <end position="552"/>
    </location>
</feature>
<dbReference type="PROSITE" id="PS00455">
    <property type="entry name" value="AMP_BINDING"/>
    <property type="match status" value="1"/>
</dbReference>
<keyword evidence="1" id="KW-1133">Transmembrane helix</keyword>
<evidence type="ECO:0000256" key="1">
    <source>
        <dbReference type="SAM" id="Phobius"/>
    </source>
</evidence>
<dbReference type="SUPFAM" id="SSF56801">
    <property type="entry name" value="Acetyl-CoA synthetase-like"/>
    <property type="match status" value="1"/>
</dbReference>
<keyword evidence="1" id="KW-0472">Membrane</keyword>
<evidence type="ECO:0000313" key="5">
    <source>
        <dbReference type="Proteomes" id="UP000323708"/>
    </source>
</evidence>
<dbReference type="InterPro" id="IPR045851">
    <property type="entry name" value="AMP-bd_C_sf"/>
</dbReference>
<reference evidence="4 5" key="1">
    <citation type="submission" date="2019-09" db="EMBL/GenBank/DDBJ databases">
        <authorList>
            <person name="Chen X.-Y."/>
        </authorList>
    </citation>
    <scope>NUCLEOTIDE SEQUENCE [LARGE SCALE GENOMIC DNA]</scope>
    <source>
        <strain evidence="4 5">NY5</strain>
    </source>
</reference>
<dbReference type="RefSeq" id="WP_149609714.1">
    <property type="nucleotide sequence ID" value="NZ_VTUX01000001.1"/>
</dbReference>
<dbReference type="Pfam" id="PF13193">
    <property type="entry name" value="AMP-binding_C"/>
    <property type="match status" value="1"/>
</dbReference>
<dbReference type="InterPro" id="IPR025110">
    <property type="entry name" value="AMP-bd_C"/>
</dbReference>
<dbReference type="Gene3D" id="2.30.38.10">
    <property type="entry name" value="Luciferase, Domain 3"/>
    <property type="match status" value="1"/>
</dbReference>
<dbReference type="InterPro" id="IPR000873">
    <property type="entry name" value="AMP-dep_synth/lig_dom"/>
</dbReference>
<feature type="domain" description="AMP-dependent synthetase/ligase" evidence="2">
    <location>
        <begin position="47"/>
        <end position="426"/>
    </location>
</feature>
<protein>
    <submittedName>
        <fullName evidence="4">Acyl--CoA ligase</fullName>
    </submittedName>
</protein>
<dbReference type="InterPro" id="IPR050237">
    <property type="entry name" value="ATP-dep_AMP-bd_enzyme"/>
</dbReference>
<dbReference type="Proteomes" id="UP000323708">
    <property type="component" value="Unassembled WGS sequence"/>
</dbReference>